<gene>
    <name evidence="1" type="ORF">N656DRAFT_783342</name>
</gene>
<dbReference type="RefSeq" id="XP_064666622.1">
    <property type="nucleotide sequence ID" value="XM_064815935.1"/>
</dbReference>
<dbReference type="Proteomes" id="UP001302812">
    <property type="component" value="Unassembled WGS sequence"/>
</dbReference>
<reference evidence="1" key="1">
    <citation type="journal article" date="2023" name="Mol. Phylogenet. Evol.">
        <title>Genome-scale phylogeny and comparative genomics of the fungal order Sordariales.</title>
        <authorList>
            <person name="Hensen N."/>
            <person name="Bonometti L."/>
            <person name="Westerberg I."/>
            <person name="Brannstrom I.O."/>
            <person name="Guillou S."/>
            <person name="Cros-Aarteil S."/>
            <person name="Calhoun S."/>
            <person name="Haridas S."/>
            <person name="Kuo A."/>
            <person name="Mondo S."/>
            <person name="Pangilinan J."/>
            <person name="Riley R."/>
            <person name="LaButti K."/>
            <person name="Andreopoulos B."/>
            <person name="Lipzen A."/>
            <person name="Chen C."/>
            <person name="Yan M."/>
            <person name="Daum C."/>
            <person name="Ng V."/>
            <person name="Clum A."/>
            <person name="Steindorff A."/>
            <person name="Ohm R.A."/>
            <person name="Martin F."/>
            <person name="Silar P."/>
            <person name="Natvig D.O."/>
            <person name="Lalanne C."/>
            <person name="Gautier V."/>
            <person name="Ament-Velasquez S.L."/>
            <person name="Kruys A."/>
            <person name="Hutchinson M.I."/>
            <person name="Powell A.J."/>
            <person name="Barry K."/>
            <person name="Miller A.N."/>
            <person name="Grigoriev I.V."/>
            <person name="Debuchy R."/>
            <person name="Gladieux P."/>
            <person name="Hiltunen Thoren M."/>
            <person name="Johannesson H."/>
        </authorList>
    </citation>
    <scope>NUCLEOTIDE SEQUENCE</scope>
    <source>
        <strain evidence="1">CBS 508.74</strain>
    </source>
</reference>
<name>A0AAN6QF23_9PEZI</name>
<comment type="caution">
    <text evidence="1">The sequence shown here is derived from an EMBL/GenBank/DDBJ whole genome shotgun (WGS) entry which is preliminary data.</text>
</comment>
<sequence length="55" mass="6276">MTADSDIFGFGLFRPSQIQLTDSDRGAREVHQVPCLCPEILPAQEWQKQSVDREE</sequence>
<keyword evidence="2" id="KW-1185">Reference proteome</keyword>
<accession>A0AAN6QF23</accession>
<dbReference type="EMBL" id="MU853358">
    <property type="protein sequence ID" value="KAK4109052.1"/>
    <property type="molecule type" value="Genomic_DNA"/>
</dbReference>
<protein>
    <submittedName>
        <fullName evidence="1">Uncharacterized protein</fullName>
    </submittedName>
</protein>
<reference evidence="1" key="2">
    <citation type="submission" date="2023-05" db="EMBL/GenBank/DDBJ databases">
        <authorList>
            <consortium name="Lawrence Berkeley National Laboratory"/>
            <person name="Steindorff A."/>
            <person name="Hensen N."/>
            <person name="Bonometti L."/>
            <person name="Westerberg I."/>
            <person name="Brannstrom I.O."/>
            <person name="Guillou S."/>
            <person name="Cros-Aarteil S."/>
            <person name="Calhoun S."/>
            <person name="Haridas S."/>
            <person name="Kuo A."/>
            <person name="Mondo S."/>
            <person name="Pangilinan J."/>
            <person name="Riley R."/>
            <person name="Labutti K."/>
            <person name="Andreopoulos B."/>
            <person name="Lipzen A."/>
            <person name="Chen C."/>
            <person name="Yanf M."/>
            <person name="Daum C."/>
            <person name="Ng V."/>
            <person name="Clum A."/>
            <person name="Ohm R."/>
            <person name="Martin F."/>
            <person name="Silar P."/>
            <person name="Natvig D."/>
            <person name="Lalanne C."/>
            <person name="Gautier V."/>
            <person name="Ament-Velasquez S.L."/>
            <person name="Kruys A."/>
            <person name="Hutchinson M.I."/>
            <person name="Powell A.J."/>
            <person name="Barry K."/>
            <person name="Miller A.N."/>
            <person name="Grigoriev I.V."/>
            <person name="Debuchy R."/>
            <person name="Gladieux P."/>
            <person name="Thoren M.H."/>
            <person name="Johannesson H."/>
        </authorList>
    </citation>
    <scope>NUCLEOTIDE SEQUENCE</scope>
    <source>
        <strain evidence="1">CBS 508.74</strain>
    </source>
</reference>
<dbReference type="AlphaFoldDB" id="A0AAN6QF23"/>
<dbReference type="GeneID" id="89940060"/>
<evidence type="ECO:0000313" key="2">
    <source>
        <dbReference type="Proteomes" id="UP001302812"/>
    </source>
</evidence>
<proteinExistence type="predicted"/>
<evidence type="ECO:0000313" key="1">
    <source>
        <dbReference type="EMBL" id="KAK4109052.1"/>
    </source>
</evidence>
<organism evidence="1 2">
    <name type="scientific">Canariomyces notabilis</name>
    <dbReference type="NCBI Taxonomy" id="2074819"/>
    <lineage>
        <taxon>Eukaryota</taxon>
        <taxon>Fungi</taxon>
        <taxon>Dikarya</taxon>
        <taxon>Ascomycota</taxon>
        <taxon>Pezizomycotina</taxon>
        <taxon>Sordariomycetes</taxon>
        <taxon>Sordariomycetidae</taxon>
        <taxon>Sordariales</taxon>
        <taxon>Chaetomiaceae</taxon>
        <taxon>Canariomyces</taxon>
    </lineage>
</organism>